<evidence type="ECO:0000256" key="4">
    <source>
        <dbReference type="ARBA" id="ARBA00022485"/>
    </source>
</evidence>
<keyword evidence="9" id="KW-0411">Iron-sulfur</keyword>
<dbReference type="InterPro" id="IPR009010">
    <property type="entry name" value="Asp_de-COase-like_dom_sf"/>
</dbReference>
<keyword evidence="8" id="KW-0408">Iron</keyword>
<evidence type="ECO:0000259" key="10">
    <source>
        <dbReference type="Pfam" id="PF00384"/>
    </source>
</evidence>
<evidence type="ECO:0000259" key="11">
    <source>
        <dbReference type="Pfam" id="PF01568"/>
    </source>
</evidence>
<evidence type="ECO:0000313" key="12">
    <source>
        <dbReference type="EMBL" id="GGY26897.1"/>
    </source>
</evidence>
<comment type="similarity">
    <text evidence="3">Belongs to the prokaryotic molybdopterin-containing oxidoreductase family.</text>
</comment>
<dbReference type="RefSeq" id="WP_131148454.1">
    <property type="nucleotide sequence ID" value="NZ_BMWV01000001.1"/>
</dbReference>
<evidence type="ECO:0000256" key="8">
    <source>
        <dbReference type="ARBA" id="ARBA00023004"/>
    </source>
</evidence>
<dbReference type="PANTHER" id="PTHR43105:SF4">
    <property type="entry name" value="PROTEIN YDEP"/>
    <property type="match status" value="1"/>
</dbReference>
<evidence type="ECO:0000313" key="13">
    <source>
        <dbReference type="EMBL" id="QBI04393.1"/>
    </source>
</evidence>
<dbReference type="NCBIfam" id="TIGR01701">
    <property type="entry name" value="Fdhalpha-like"/>
    <property type="match status" value="1"/>
</dbReference>
<feature type="domain" description="Molybdopterin oxidoreductase" evidence="10">
    <location>
        <begin position="111"/>
        <end position="490"/>
    </location>
</feature>
<accession>A0A411X6A6</accession>
<gene>
    <name evidence="12" type="primary">fdhF</name>
    <name evidence="13" type="ORF">EYF70_28935</name>
    <name evidence="12" type="ORF">GCM10007387_06180</name>
</gene>
<proteinExistence type="inferred from homology"/>
<dbReference type="Proteomes" id="UP000292307">
    <property type="component" value="Chromosome"/>
</dbReference>
<dbReference type="GO" id="GO:0043546">
    <property type="term" value="F:molybdopterin cofactor binding"/>
    <property type="evidence" value="ECO:0007669"/>
    <property type="project" value="InterPro"/>
</dbReference>
<sequence>MGRKDVPGIGEYGGPAGGWGALQAVAKALRGEMNAHSTTILLQVNQPTGFDCPGCAWPDPRHGSSFEFCENGAKAVSWEATNKRVTPEFFAQHSVSELWQRDDFNLEFEGRLTHPMVYDAATDHYVPIAWDDAFARIGAALRSLPDPDMAEFYASGRASNEAAFLYQLFAREYGTNNFPDCSNMCHEATSVGLPESIGVGKGTVSLEDFDHCDAIFSFGHNPGTNHPRMLATLRAAALRHAPIVVFNPLKERSLERFKSPQSPVEMTVGKAVPIATHYYQVRIGGDSAVVKGMMKALLAADARQVAQGGPSLLDRDFIRDHTSGFATLVADLDNTSWDEIERVSGLPRADIEMAADVYANAKRVIICYGMGITQHRHGTSNVQQLANLLLLGGHIGREGAGICPLRGHSNVQGDRTVGITEIPSQGFLDSLERVFGIKAPRHHGHGAVAALEAMRDGRSKALVCLGGNLPVAMPDPQACFDAIRGLDLCVHIATKLNRSHLLVGKKAGQLSFILPCLGRTERDVQATGPQSVTVEDSMSMVHSSHGTLPPASEHLRSEPAIVAGIAKATLPQSKVDWDGLVADYSRIRDKIEQVFPDFDHYNERVAQPRGFRLESPAMRREWRTRTGKANFLVSDSRRERPLARPGEDDPLVLATIRSHDQYNTTIYGKNDRYRGVTGRRDVIFVHEDDLAARGLEHGDMVDVEAVAECDHPDQPRILRNLVAVAFDIARGSAAAYYPEANGLVALSNYDERSGTPSYKSIPIVLRRAASGGQDRAVTD</sequence>
<dbReference type="GO" id="GO:0045333">
    <property type="term" value="P:cellular respiration"/>
    <property type="evidence" value="ECO:0007669"/>
    <property type="project" value="UniProtKB-ARBA"/>
</dbReference>
<keyword evidence="4" id="KW-0004">4Fe-4S</keyword>
<dbReference type="GO" id="GO:1990204">
    <property type="term" value="C:oxidoreductase complex"/>
    <property type="evidence" value="ECO:0007669"/>
    <property type="project" value="UniProtKB-ARBA"/>
</dbReference>
<dbReference type="PANTHER" id="PTHR43105">
    <property type="entry name" value="RESPIRATORY NITRATE REDUCTASE"/>
    <property type="match status" value="1"/>
</dbReference>
<feature type="domain" description="Molybdopterin dinucleotide-binding" evidence="11">
    <location>
        <begin position="651"/>
        <end position="761"/>
    </location>
</feature>
<dbReference type="Pfam" id="PF01568">
    <property type="entry name" value="Molydop_binding"/>
    <property type="match status" value="1"/>
</dbReference>
<dbReference type="CDD" id="cd02767">
    <property type="entry name" value="MopB_ydeP"/>
    <property type="match status" value="1"/>
</dbReference>
<evidence type="ECO:0000256" key="1">
    <source>
        <dbReference type="ARBA" id="ARBA00001942"/>
    </source>
</evidence>
<dbReference type="SUPFAM" id="SSF53706">
    <property type="entry name" value="Formate dehydrogenase/DMSO reductase, domains 1-3"/>
    <property type="match status" value="1"/>
</dbReference>
<evidence type="ECO:0000256" key="2">
    <source>
        <dbReference type="ARBA" id="ARBA00001966"/>
    </source>
</evidence>
<keyword evidence="5" id="KW-0500">Molybdenum</keyword>
<evidence type="ECO:0000256" key="7">
    <source>
        <dbReference type="ARBA" id="ARBA00023002"/>
    </source>
</evidence>
<name>A0A411X6A6_9BURK</name>
<comment type="cofactor">
    <cofactor evidence="2">
        <name>[4Fe-4S] cluster</name>
        <dbReference type="ChEBI" id="CHEBI:49883"/>
    </cofactor>
</comment>
<dbReference type="InterPro" id="IPR006656">
    <property type="entry name" value="Mopterin_OxRdtase"/>
</dbReference>
<organism evidence="12 15">
    <name type="scientific">Pseudoduganella albidiflava</name>
    <dbReference type="NCBI Taxonomy" id="321983"/>
    <lineage>
        <taxon>Bacteria</taxon>
        <taxon>Pseudomonadati</taxon>
        <taxon>Pseudomonadota</taxon>
        <taxon>Betaproteobacteria</taxon>
        <taxon>Burkholderiales</taxon>
        <taxon>Oxalobacteraceae</taxon>
        <taxon>Telluria group</taxon>
        <taxon>Pseudoduganella</taxon>
    </lineage>
</organism>
<evidence type="ECO:0000313" key="14">
    <source>
        <dbReference type="Proteomes" id="UP000292307"/>
    </source>
</evidence>
<evidence type="ECO:0000313" key="15">
    <source>
        <dbReference type="Proteomes" id="UP000628442"/>
    </source>
</evidence>
<dbReference type="PIRSF" id="PIRSF000144">
    <property type="entry name" value="CbbBc"/>
    <property type="match status" value="1"/>
</dbReference>
<dbReference type="CDD" id="cd02787">
    <property type="entry name" value="MopB_CT_ydeP"/>
    <property type="match status" value="1"/>
</dbReference>
<keyword evidence="14" id="KW-1185">Reference proteome</keyword>
<reference evidence="12" key="1">
    <citation type="journal article" date="2014" name="Int. J. Syst. Evol. Microbiol.">
        <title>Complete genome sequence of Corynebacterium casei LMG S-19264T (=DSM 44701T), isolated from a smear-ripened cheese.</title>
        <authorList>
            <consortium name="US DOE Joint Genome Institute (JGI-PGF)"/>
            <person name="Walter F."/>
            <person name="Albersmeier A."/>
            <person name="Kalinowski J."/>
            <person name="Ruckert C."/>
        </authorList>
    </citation>
    <scope>NUCLEOTIDE SEQUENCE</scope>
    <source>
        <strain evidence="12">KCTC 12343</strain>
    </source>
</reference>
<dbReference type="InterPro" id="IPR037951">
    <property type="entry name" value="MopB_CT_YdeP"/>
</dbReference>
<protein>
    <submittedName>
        <fullName evidence="13">FdhF/YdeP family oxidoreductase</fullName>
    </submittedName>
    <submittedName>
        <fullName evidence="12">Formate dehydrogenase subunit alpha</fullName>
    </submittedName>
</protein>
<evidence type="ECO:0000256" key="5">
    <source>
        <dbReference type="ARBA" id="ARBA00022505"/>
    </source>
</evidence>
<dbReference type="Gene3D" id="3.40.228.10">
    <property type="entry name" value="Dimethylsulfoxide Reductase, domain 2"/>
    <property type="match status" value="1"/>
</dbReference>
<dbReference type="EMBL" id="CP036401">
    <property type="protein sequence ID" value="QBI04393.1"/>
    <property type="molecule type" value="Genomic_DNA"/>
</dbReference>
<dbReference type="SUPFAM" id="SSF50692">
    <property type="entry name" value="ADC-like"/>
    <property type="match status" value="1"/>
</dbReference>
<dbReference type="InterPro" id="IPR006657">
    <property type="entry name" value="MoPterin_dinucl-bd_dom"/>
</dbReference>
<dbReference type="InterPro" id="IPR050123">
    <property type="entry name" value="Prok_molybdopt-oxidoreductase"/>
</dbReference>
<dbReference type="EMBL" id="BMWV01000001">
    <property type="protein sequence ID" value="GGY26897.1"/>
    <property type="molecule type" value="Genomic_DNA"/>
</dbReference>
<dbReference type="Gene3D" id="2.40.40.20">
    <property type="match status" value="1"/>
</dbReference>
<dbReference type="GO" id="GO:0008863">
    <property type="term" value="F:formate dehydrogenase (NAD+) activity"/>
    <property type="evidence" value="ECO:0007669"/>
    <property type="project" value="InterPro"/>
</dbReference>
<evidence type="ECO:0000256" key="3">
    <source>
        <dbReference type="ARBA" id="ARBA00010312"/>
    </source>
</evidence>
<keyword evidence="6" id="KW-0479">Metal-binding</keyword>
<dbReference type="AlphaFoldDB" id="A0A411X6A6"/>
<dbReference type="Gene3D" id="3.40.50.740">
    <property type="match status" value="1"/>
</dbReference>
<reference evidence="13 14" key="2">
    <citation type="submission" date="2019-02" db="EMBL/GenBank/DDBJ databases">
        <title>Draft Genome Sequences of Six Type Strains of the Genus Massilia.</title>
        <authorList>
            <person name="Miess H."/>
            <person name="Frediansyhah A."/>
            <person name="Gross H."/>
        </authorList>
    </citation>
    <scope>NUCLEOTIDE SEQUENCE [LARGE SCALE GENOMIC DNA]</scope>
    <source>
        <strain evidence="13 14">DSM 17472</strain>
    </source>
</reference>
<keyword evidence="7" id="KW-0560">Oxidoreductase</keyword>
<evidence type="ECO:0000256" key="9">
    <source>
        <dbReference type="ARBA" id="ARBA00023014"/>
    </source>
</evidence>
<reference evidence="12" key="3">
    <citation type="submission" date="2022-12" db="EMBL/GenBank/DDBJ databases">
        <authorList>
            <person name="Sun Q."/>
            <person name="Kim S."/>
        </authorList>
    </citation>
    <scope>NUCLEOTIDE SEQUENCE</scope>
    <source>
        <strain evidence="12">KCTC 12343</strain>
    </source>
</reference>
<dbReference type="GO" id="GO:0030151">
    <property type="term" value="F:molybdenum ion binding"/>
    <property type="evidence" value="ECO:0007669"/>
    <property type="project" value="InterPro"/>
</dbReference>
<dbReference type="InterPro" id="IPR010046">
    <property type="entry name" value="Mopterin_OxRdtse_a_bac"/>
</dbReference>
<dbReference type="GO" id="GO:0051539">
    <property type="term" value="F:4 iron, 4 sulfur cluster binding"/>
    <property type="evidence" value="ECO:0007669"/>
    <property type="project" value="UniProtKB-KW"/>
</dbReference>
<dbReference type="OrthoDB" id="5287431at2"/>
<dbReference type="Proteomes" id="UP000628442">
    <property type="component" value="Unassembled WGS sequence"/>
</dbReference>
<dbReference type="Pfam" id="PF00384">
    <property type="entry name" value="Molybdopterin"/>
    <property type="match status" value="1"/>
</dbReference>
<dbReference type="GO" id="GO:0016020">
    <property type="term" value="C:membrane"/>
    <property type="evidence" value="ECO:0007669"/>
    <property type="project" value="TreeGrafter"/>
</dbReference>
<evidence type="ECO:0000256" key="6">
    <source>
        <dbReference type="ARBA" id="ARBA00022723"/>
    </source>
</evidence>
<dbReference type="InterPro" id="IPR041953">
    <property type="entry name" value="YdeP_MopB"/>
</dbReference>
<comment type="cofactor">
    <cofactor evidence="1">
        <name>Mo-bis(molybdopterin guanine dinucleotide)</name>
        <dbReference type="ChEBI" id="CHEBI:60539"/>
    </cofactor>
</comment>